<feature type="compositionally biased region" description="Acidic residues" evidence="1">
    <location>
        <begin position="152"/>
        <end position="174"/>
    </location>
</feature>
<evidence type="ECO:0000313" key="3">
    <source>
        <dbReference type="Proteomes" id="UP001215598"/>
    </source>
</evidence>
<feature type="compositionally biased region" description="Polar residues" evidence="1">
    <location>
        <begin position="34"/>
        <end position="51"/>
    </location>
</feature>
<dbReference type="Proteomes" id="UP001215598">
    <property type="component" value="Unassembled WGS sequence"/>
</dbReference>
<reference evidence="2" key="1">
    <citation type="submission" date="2023-03" db="EMBL/GenBank/DDBJ databases">
        <title>Massive genome expansion in bonnet fungi (Mycena s.s.) driven by repeated elements and novel gene families across ecological guilds.</title>
        <authorList>
            <consortium name="Lawrence Berkeley National Laboratory"/>
            <person name="Harder C.B."/>
            <person name="Miyauchi S."/>
            <person name="Viragh M."/>
            <person name="Kuo A."/>
            <person name="Thoen E."/>
            <person name="Andreopoulos B."/>
            <person name="Lu D."/>
            <person name="Skrede I."/>
            <person name="Drula E."/>
            <person name="Henrissat B."/>
            <person name="Morin E."/>
            <person name="Kohler A."/>
            <person name="Barry K."/>
            <person name="LaButti K."/>
            <person name="Morin E."/>
            <person name="Salamov A."/>
            <person name="Lipzen A."/>
            <person name="Mereny Z."/>
            <person name="Hegedus B."/>
            <person name="Baldrian P."/>
            <person name="Stursova M."/>
            <person name="Weitz H."/>
            <person name="Taylor A."/>
            <person name="Grigoriev I.V."/>
            <person name="Nagy L.G."/>
            <person name="Martin F."/>
            <person name="Kauserud H."/>
        </authorList>
    </citation>
    <scope>NUCLEOTIDE SEQUENCE</scope>
    <source>
        <strain evidence="2">CBHHK182m</strain>
    </source>
</reference>
<protein>
    <submittedName>
        <fullName evidence="2">Uncharacterized protein</fullName>
    </submittedName>
</protein>
<keyword evidence="3" id="KW-1185">Reference proteome</keyword>
<dbReference type="EMBL" id="JARKIB010000102">
    <property type="protein sequence ID" value="KAJ7740641.1"/>
    <property type="molecule type" value="Genomic_DNA"/>
</dbReference>
<gene>
    <name evidence="2" type="ORF">B0H16DRAFT_1694274</name>
</gene>
<dbReference type="AlphaFoldDB" id="A0AAD7N0M6"/>
<feature type="compositionally biased region" description="Polar residues" evidence="1">
    <location>
        <begin position="1"/>
        <end position="20"/>
    </location>
</feature>
<evidence type="ECO:0000256" key="1">
    <source>
        <dbReference type="SAM" id="MobiDB-lite"/>
    </source>
</evidence>
<feature type="region of interest" description="Disordered" evidence="1">
    <location>
        <begin position="1"/>
        <end position="81"/>
    </location>
</feature>
<sequence length="413" mass="46234">MSTPSSTTTAISLERQTTLPLASDTDSTRDSGDAAQSSALPQTQPQNNQAPFTMEKTLEGPELAPDDQSGEKATATVQDHTMSTPYVIVQKAQAPERTETAPEIIEGAEEASTSRPTAAHTFSSVDEEDERPGVLYIRWSDKAGHRHVREVESDEDTSEWIASDEEDTSEEEHDGSEPSMLVWPTTLHATRGIMTTECRLYFKASSESTTKRARRRLKIFHLSEGVQSRLQENRFLELEIELVALAWRALFPNESDIDEIKRRGSARQPCVNPSLSPAISSSHSFRFMNAKHKTPSINVLNGAVCNLVRAESSFSHIVNLEKTKLRLGLIEALDFWRDTDARKQTRVARPPGAQVYAIDSDTMFHPCEKEMEKSYLFPGKPQHDKKDNARDGVNDFTNMVHVRGKRVNPRDLN</sequence>
<name>A0AAD7N0M6_9AGAR</name>
<comment type="caution">
    <text evidence="2">The sequence shown here is derived from an EMBL/GenBank/DDBJ whole genome shotgun (WGS) entry which is preliminary data.</text>
</comment>
<organism evidence="2 3">
    <name type="scientific">Mycena metata</name>
    <dbReference type="NCBI Taxonomy" id="1033252"/>
    <lineage>
        <taxon>Eukaryota</taxon>
        <taxon>Fungi</taxon>
        <taxon>Dikarya</taxon>
        <taxon>Basidiomycota</taxon>
        <taxon>Agaricomycotina</taxon>
        <taxon>Agaricomycetes</taxon>
        <taxon>Agaricomycetidae</taxon>
        <taxon>Agaricales</taxon>
        <taxon>Marasmiineae</taxon>
        <taxon>Mycenaceae</taxon>
        <taxon>Mycena</taxon>
    </lineage>
</organism>
<evidence type="ECO:0000313" key="2">
    <source>
        <dbReference type="EMBL" id="KAJ7740641.1"/>
    </source>
</evidence>
<proteinExistence type="predicted"/>
<feature type="region of interest" description="Disordered" evidence="1">
    <location>
        <begin position="148"/>
        <end position="179"/>
    </location>
</feature>
<accession>A0AAD7N0M6</accession>